<name>A0A1C4EEA0_9BACT</name>
<reference evidence="2 3" key="1">
    <citation type="submission" date="2016-08" db="EMBL/GenBank/DDBJ databases">
        <authorList>
            <person name="Seilhamer J.J."/>
        </authorList>
    </citation>
    <scope>NUCLEOTIDE SEQUENCE [LARGE SCALE GENOMIC DNA]</scope>
    <source>
        <strain evidence="2 3">A37T2</strain>
    </source>
</reference>
<dbReference type="PROSITE" id="PS51257">
    <property type="entry name" value="PROKAR_LIPOPROTEIN"/>
    <property type="match status" value="1"/>
</dbReference>
<evidence type="ECO:0000313" key="3">
    <source>
        <dbReference type="Proteomes" id="UP000242818"/>
    </source>
</evidence>
<evidence type="ECO:0008006" key="4">
    <source>
        <dbReference type="Google" id="ProtNLM"/>
    </source>
</evidence>
<protein>
    <recommendedName>
        <fullName evidence="4">DUF4397 domain-containing protein</fullName>
    </recommendedName>
</protein>
<dbReference type="Proteomes" id="UP000242818">
    <property type="component" value="Unassembled WGS sequence"/>
</dbReference>
<feature type="chain" id="PRO_5008691111" description="DUF4397 domain-containing protein" evidence="1">
    <location>
        <begin position="19"/>
        <end position="241"/>
    </location>
</feature>
<dbReference type="EMBL" id="FMAR01000008">
    <property type="protein sequence ID" value="SCC41956.1"/>
    <property type="molecule type" value="Genomic_DNA"/>
</dbReference>
<keyword evidence="1" id="KW-0732">Signal</keyword>
<evidence type="ECO:0000256" key="1">
    <source>
        <dbReference type="SAM" id="SignalP"/>
    </source>
</evidence>
<gene>
    <name evidence="2" type="ORF">GA0116948_10847</name>
</gene>
<dbReference type="Gene3D" id="2.60.40.2340">
    <property type="match status" value="1"/>
</dbReference>
<dbReference type="RefSeq" id="WP_089712623.1">
    <property type="nucleotide sequence ID" value="NZ_FMAR01000008.1"/>
</dbReference>
<organism evidence="2 3">
    <name type="scientific">Chitinophaga costaii</name>
    <dbReference type="NCBI Taxonomy" id="1335309"/>
    <lineage>
        <taxon>Bacteria</taxon>
        <taxon>Pseudomonadati</taxon>
        <taxon>Bacteroidota</taxon>
        <taxon>Chitinophagia</taxon>
        <taxon>Chitinophagales</taxon>
        <taxon>Chitinophagaceae</taxon>
        <taxon>Chitinophaga</taxon>
    </lineage>
</organism>
<proteinExistence type="predicted"/>
<dbReference type="AlphaFoldDB" id="A0A1C4EEA0"/>
<sequence>MIIKQQWLFLLLAVACLAACTKTVDKWSDKKADTVRDTLTTLSDSRIIAFKVRNTGEVNIQGAINDSARTITVYLPYFYQLQFLEVNVTLPEGASIFPTSDSLVPVFDTAKILYTVTGKSGSKTTYTVQPVIQQAYLQLNELSSATNTAVFNIAGAGAALGISGTNILPSYSVTSLYLIDKGGKEVYKFHEFENATNSTTNMSFSIGKNDKALFLPDTDYWLELRSYTLSSRTQYPIRFVQ</sequence>
<accession>A0A1C4EEA0</accession>
<evidence type="ECO:0000313" key="2">
    <source>
        <dbReference type="EMBL" id="SCC41956.1"/>
    </source>
</evidence>
<keyword evidence="3" id="KW-1185">Reference proteome</keyword>
<feature type="signal peptide" evidence="1">
    <location>
        <begin position="1"/>
        <end position="18"/>
    </location>
</feature>
<dbReference type="OrthoDB" id="674886at2"/>
<dbReference type="STRING" id="1335309.GA0116948_10847"/>